<feature type="domain" description="Bacterial sugar transferase" evidence="3">
    <location>
        <begin position="96"/>
        <end position="279"/>
    </location>
</feature>
<organism evidence="4 5">
    <name type="scientific">Gloeobacter kilaueensis (strain ATCC BAA-2537 / CCAP 1431/1 / ULC 316 / JS1)</name>
    <dbReference type="NCBI Taxonomy" id="1183438"/>
    <lineage>
        <taxon>Bacteria</taxon>
        <taxon>Bacillati</taxon>
        <taxon>Cyanobacteriota</taxon>
        <taxon>Cyanophyceae</taxon>
        <taxon>Gloeobacterales</taxon>
        <taxon>Gloeobacteraceae</taxon>
        <taxon>Gloeobacter</taxon>
    </lineage>
</organism>
<dbReference type="eggNOG" id="COG2148">
    <property type="taxonomic scope" value="Bacteria"/>
</dbReference>
<dbReference type="OrthoDB" id="570875at2"/>
<evidence type="ECO:0000313" key="4">
    <source>
        <dbReference type="EMBL" id="AGY60235.1"/>
    </source>
</evidence>
<feature type="transmembrane region" description="Helical" evidence="2">
    <location>
        <begin position="101"/>
        <end position="124"/>
    </location>
</feature>
<sequence>MQTLSQQVAATPKFAVLGKVLVEMGLVNEYQLHCALDYQKEEAEHFQKWRLLGEIFVEWGLITRSQLVAAVDRQYLQNEKWLFRARTHPSARSLGKRTIDLVGAAVGLSLTACLLPAIALAIYLEDRGPIFFAQPRMGLRGRQFTIWKFRSMVPDAEARKLTVAGSSIFFSPAADPRITGVGRVLRKLNLDELPQFWNVLLGQMSLVGTRPPTLDEVKHYSETQWQRLLVKPGITGLWQVSGSRHAQSFDQVLQLDSEYQQSWSVRRDLAIVFKTLYCALFRRGRL</sequence>
<keyword evidence="2" id="KW-0472">Membrane</keyword>
<reference evidence="4 5" key="1">
    <citation type="journal article" date="2013" name="PLoS ONE">
        <title>Cultivation and Complete Genome Sequencing of Gloeobacter kilaueensis sp. nov., from a Lava Cave in Kilauea Caldera, Hawai'i.</title>
        <authorList>
            <person name="Saw J.H."/>
            <person name="Schatz M."/>
            <person name="Brown M.V."/>
            <person name="Kunkel D.D."/>
            <person name="Foster J.S."/>
            <person name="Shick H."/>
            <person name="Christensen S."/>
            <person name="Hou S."/>
            <person name="Wan X."/>
            <person name="Donachie S.P."/>
        </authorList>
    </citation>
    <scope>NUCLEOTIDE SEQUENCE [LARGE SCALE GENOMIC DNA]</scope>
    <source>
        <strain evidence="5">JS</strain>
    </source>
</reference>
<dbReference type="EMBL" id="CP003587">
    <property type="protein sequence ID" value="AGY60235.1"/>
    <property type="molecule type" value="Genomic_DNA"/>
</dbReference>
<evidence type="ECO:0000259" key="3">
    <source>
        <dbReference type="Pfam" id="PF02397"/>
    </source>
</evidence>
<keyword evidence="5" id="KW-1185">Reference proteome</keyword>
<dbReference type="Proteomes" id="UP000017396">
    <property type="component" value="Chromosome"/>
</dbReference>
<dbReference type="RefSeq" id="WP_023175571.1">
    <property type="nucleotide sequence ID" value="NC_022600.1"/>
</dbReference>
<protein>
    <submittedName>
        <fullName evidence="4">Undecaprenyl-phosphate galactose phosphotransferase</fullName>
    </submittedName>
</protein>
<dbReference type="GO" id="GO:0016780">
    <property type="term" value="F:phosphotransferase activity, for other substituted phosphate groups"/>
    <property type="evidence" value="ECO:0007669"/>
    <property type="project" value="TreeGrafter"/>
</dbReference>
<dbReference type="PATRIC" id="fig|1183438.3.peg.3926"/>
<dbReference type="Pfam" id="PF02397">
    <property type="entry name" value="Bac_transf"/>
    <property type="match status" value="1"/>
</dbReference>
<gene>
    <name evidence="4" type="ORF">GKIL_3989</name>
</gene>
<evidence type="ECO:0000313" key="5">
    <source>
        <dbReference type="Proteomes" id="UP000017396"/>
    </source>
</evidence>
<dbReference type="SUPFAM" id="SSF160246">
    <property type="entry name" value="EspE N-terminal domain-like"/>
    <property type="match status" value="1"/>
</dbReference>
<keyword evidence="4" id="KW-0808">Transferase</keyword>
<dbReference type="PANTHER" id="PTHR30576:SF10">
    <property type="entry name" value="SLL5057 PROTEIN"/>
    <property type="match status" value="1"/>
</dbReference>
<comment type="similarity">
    <text evidence="1">Belongs to the bacterial sugar transferase family.</text>
</comment>
<name>U5QR90_GLOK1</name>
<evidence type="ECO:0000256" key="2">
    <source>
        <dbReference type="SAM" id="Phobius"/>
    </source>
</evidence>
<keyword evidence="2" id="KW-1133">Transmembrane helix</keyword>
<dbReference type="HOGENOM" id="CLU_024920_1_0_3"/>
<dbReference type="AlphaFoldDB" id="U5QR90"/>
<dbReference type="PANTHER" id="PTHR30576">
    <property type="entry name" value="COLANIC BIOSYNTHESIS UDP-GLUCOSE LIPID CARRIER TRANSFERASE"/>
    <property type="match status" value="1"/>
</dbReference>
<dbReference type="STRING" id="1183438.GKIL_3989"/>
<dbReference type="InterPro" id="IPR003362">
    <property type="entry name" value="Bact_transf"/>
</dbReference>
<accession>U5QR90</accession>
<dbReference type="KEGG" id="glj:GKIL_3989"/>
<proteinExistence type="inferred from homology"/>
<evidence type="ECO:0000256" key="1">
    <source>
        <dbReference type="ARBA" id="ARBA00006464"/>
    </source>
</evidence>
<keyword evidence="2" id="KW-0812">Transmembrane</keyword>
<dbReference type="InterPro" id="IPR037257">
    <property type="entry name" value="T2SS_E_N_sf"/>
</dbReference>